<protein>
    <submittedName>
        <fullName evidence="1">Uncharacterized protein</fullName>
    </submittedName>
</protein>
<dbReference type="RefSeq" id="WP_307467465.1">
    <property type="nucleotide sequence ID" value="NZ_JAURUR010000011.1"/>
</dbReference>
<dbReference type="EMBL" id="JAURUR010000011">
    <property type="protein sequence ID" value="MDP9765436.1"/>
    <property type="molecule type" value="Genomic_DNA"/>
</dbReference>
<proteinExistence type="predicted"/>
<name>A0ABT9MFP8_9DEIO</name>
<keyword evidence="2" id="KW-1185">Reference proteome</keyword>
<reference evidence="1 2" key="1">
    <citation type="submission" date="2023-07" db="EMBL/GenBank/DDBJ databases">
        <title>Genomic Encyclopedia of Type Strains, Phase IV (KMG-IV): sequencing the most valuable type-strain genomes for metagenomic binning, comparative biology and taxonomic classification.</title>
        <authorList>
            <person name="Goeker M."/>
        </authorList>
    </citation>
    <scope>NUCLEOTIDE SEQUENCE [LARGE SCALE GENOMIC DNA]</scope>
    <source>
        <strain evidence="1 2">NIO-1023</strain>
    </source>
</reference>
<evidence type="ECO:0000313" key="2">
    <source>
        <dbReference type="Proteomes" id="UP001232163"/>
    </source>
</evidence>
<gene>
    <name evidence="1" type="ORF">QO006_002887</name>
</gene>
<sequence length="62" mass="6628">MSAGPWQVGILYALAVLCLLTSVPALLRGEVGPPFFLLATPLILTAARLSKSWPGNDHPDRD</sequence>
<comment type="caution">
    <text evidence="1">The sequence shown here is derived from an EMBL/GenBank/DDBJ whole genome shotgun (WGS) entry which is preliminary data.</text>
</comment>
<dbReference type="Proteomes" id="UP001232163">
    <property type="component" value="Unassembled WGS sequence"/>
</dbReference>
<evidence type="ECO:0000313" key="1">
    <source>
        <dbReference type="EMBL" id="MDP9765436.1"/>
    </source>
</evidence>
<accession>A0ABT9MFP8</accession>
<organism evidence="1 2">
    <name type="scientific">Deinococcus enclensis</name>
    <dbReference type="NCBI Taxonomy" id="1049582"/>
    <lineage>
        <taxon>Bacteria</taxon>
        <taxon>Thermotogati</taxon>
        <taxon>Deinococcota</taxon>
        <taxon>Deinococci</taxon>
        <taxon>Deinococcales</taxon>
        <taxon>Deinococcaceae</taxon>
        <taxon>Deinococcus</taxon>
    </lineage>
</organism>